<feature type="domain" description="Menaquinone biosynthesis protein MenD middle" evidence="9">
    <location>
        <begin position="230"/>
        <end position="416"/>
    </location>
</feature>
<gene>
    <name evidence="6 10" type="primary">menD</name>
    <name evidence="10" type="ORF">ACFVKH_16160</name>
</gene>
<evidence type="ECO:0000256" key="2">
    <source>
        <dbReference type="ARBA" id="ARBA00022723"/>
    </source>
</evidence>
<dbReference type="PANTHER" id="PTHR42916:SF1">
    <property type="entry name" value="PROTEIN PHYLLO, CHLOROPLASTIC"/>
    <property type="match status" value="1"/>
</dbReference>
<protein>
    <recommendedName>
        <fullName evidence="6">2-succinyl-5-enolpyruvyl-6-hydroxy-3-cyclohexene-1-carboxylate synthase</fullName>
        <shortName evidence="6">SEPHCHC synthase</shortName>
        <ecNumber evidence="6">2.2.1.9</ecNumber>
    </recommendedName>
</protein>
<keyword evidence="3 6" id="KW-0460">Magnesium</keyword>
<dbReference type="CDD" id="cd07037">
    <property type="entry name" value="TPP_PYR_MenD"/>
    <property type="match status" value="1"/>
</dbReference>
<sequence>MGLDFRNTNTLWASVLVATWMRLGLETAIICPGSRSTPLTVAIAQQPQIDTVPILDERSAAFFALGVAKRSQRPVVLVCTSGTAGANFYPAVIEAYESRVPLLILTADRPPELRDCASGQTIDQQKLFGNFPNWYAELALPSSTQAGLRYARQMAVQAWQRSRSPTSGPVHLNCPFRDPLAPIAEPEAQALQPHFDEGAFFAHLDPVDPAFFTLGGGSLSATEQALPLAQWQACDRGLIIAGPAQPAQPQVYCQAVAQISQTLGWAVLAEGLSPLRNYASLNPALVSAYDLMLRQPQWAEQFAPEQILQLGPLPTSKGLRQWLHHHEPLCWQVDLSDRNLDPLHQRTRTLPFSVEQLAQALANQPPALKNHWQAWQPGDRQIWQRLAAHLKTIDTLFEGKIAWMLSQHLPEQTPLIIANSMPVRDIELFWQPGDRQIQPFFNRGANGIDGTLSTALGIAHQASPSVLLTGDLALLHDTNGFLSRPQFQGHLTIVLVNNNGGGIFEMLPISQFDPPFETFFAMPQQVDFSQLCAAYGVSYEHITTWQQFQQTIRYLPSEGIRLLEIRSDRKRDTQWRRQLL</sequence>
<dbReference type="EMBL" id="JBHZOL010000093">
    <property type="protein sequence ID" value="MFE4107823.1"/>
    <property type="molecule type" value="Genomic_DNA"/>
</dbReference>
<dbReference type="InterPro" id="IPR011766">
    <property type="entry name" value="TPP_enzyme_TPP-bd"/>
</dbReference>
<keyword evidence="11" id="KW-1185">Reference proteome</keyword>
<keyword evidence="4 6" id="KW-0786">Thiamine pyrophosphate</keyword>
<keyword evidence="2 6" id="KW-0479">Metal-binding</keyword>
<dbReference type="InterPro" id="IPR032264">
    <property type="entry name" value="MenD_middle"/>
</dbReference>
<dbReference type="Proteomes" id="UP001600165">
    <property type="component" value="Unassembled WGS sequence"/>
</dbReference>
<evidence type="ECO:0000313" key="11">
    <source>
        <dbReference type="Proteomes" id="UP001600165"/>
    </source>
</evidence>
<evidence type="ECO:0000259" key="9">
    <source>
        <dbReference type="Pfam" id="PF16582"/>
    </source>
</evidence>
<dbReference type="Gene3D" id="3.40.50.970">
    <property type="match status" value="2"/>
</dbReference>
<comment type="catalytic activity">
    <reaction evidence="6">
        <text>isochorismate + 2-oxoglutarate + H(+) = 5-enolpyruvoyl-6-hydroxy-2-succinyl-cyclohex-3-ene-1-carboxylate + CO2</text>
        <dbReference type="Rhea" id="RHEA:25593"/>
        <dbReference type="ChEBI" id="CHEBI:15378"/>
        <dbReference type="ChEBI" id="CHEBI:16526"/>
        <dbReference type="ChEBI" id="CHEBI:16810"/>
        <dbReference type="ChEBI" id="CHEBI:29780"/>
        <dbReference type="ChEBI" id="CHEBI:58818"/>
        <dbReference type="EC" id="2.2.1.9"/>
    </reaction>
</comment>
<comment type="caution">
    <text evidence="10">The sequence shown here is derived from an EMBL/GenBank/DDBJ whole genome shotgun (WGS) entry which is preliminary data.</text>
</comment>
<dbReference type="InterPro" id="IPR012001">
    <property type="entry name" value="Thiamin_PyroP_enz_TPP-bd_dom"/>
</dbReference>
<dbReference type="GO" id="GO:0070204">
    <property type="term" value="F:2-succinyl-5-enolpyruvyl-6-hydroxy-3-cyclohexene-1-carboxylic-acid synthase activity"/>
    <property type="evidence" value="ECO:0007669"/>
    <property type="project" value="UniProtKB-EC"/>
</dbReference>
<dbReference type="Pfam" id="PF02776">
    <property type="entry name" value="TPP_enzyme_N"/>
    <property type="match status" value="1"/>
</dbReference>
<proteinExistence type="inferred from homology"/>
<comment type="cofactor">
    <cofactor evidence="6">
        <name>thiamine diphosphate</name>
        <dbReference type="ChEBI" id="CHEBI:58937"/>
    </cofactor>
    <text evidence="6">Binds 1 thiamine pyrophosphate per subunit.</text>
</comment>
<evidence type="ECO:0000256" key="1">
    <source>
        <dbReference type="ARBA" id="ARBA00022679"/>
    </source>
</evidence>
<dbReference type="Pfam" id="PF02775">
    <property type="entry name" value="TPP_enzyme_C"/>
    <property type="match status" value="1"/>
</dbReference>
<reference evidence="10 11" key="1">
    <citation type="submission" date="2024-10" db="EMBL/GenBank/DDBJ databases">
        <authorList>
            <person name="Ratan Roy A."/>
            <person name="Morales Sandoval P.H."/>
            <person name="De Los Santos Villalobos S."/>
            <person name="Chakraborty S."/>
            <person name="Mukherjee J."/>
        </authorList>
    </citation>
    <scope>NUCLEOTIDE SEQUENCE [LARGE SCALE GENOMIC DNA]</scope>
    <source>
        <strain evidence="10 11">S1</strain>
    </source>
</reference>
<keyword evidence="1 6" id="KW-0808">Transferase</keyword>
<dbReference type="HAMAP" id="MF_01659">
    <property type="entry name" value="MenD"/>
    <property type="match status" value="1"/>
</dbReference>
<accession>A0ABW6IHY3</accession>
<dbReference type="CDD" id="cd02009">
    <property type="entry name" value="TPP_SHCHC_synthase"/>
    <property type="match status" value="1"/>
</dbReference>
<comment type="pathway">
    <text evidence="6">Cofactor biosynthesis; phylloquinone biosynthesis.</text>
</comment>
<organism evidence="10 11">
    <name type="scientific">Almyronema epifaneia S1</name>
    <dbReference type="NCBI Taxonomy" id="2991925"/>
    <lineage>
        <taxon>Bacteria</taxon>
        <taxon>Bacillati</taxon>
        <taxon>Cyanobacteriota</taxon>
        <taxon>Cyanophyceae</taxon>
        <taxon>Nodosilineales</taxon>
        <taxon>Nodosilineaceae</taxon>
        <taxon>Almyronema</taxon>
        <taxon>Almyronema epifaneia</taxon>
    </lineage>
</organism>
<comment type="cofactor">
    <cofactor evidence="6">
        <name>Mg(2+)</name>
        <dbReference type="ChEBI" id="CHEBI:18420"/>
    </cofactor>
    <cofactor evidence="6">
        <name>Mn(2+)</name>
        <dbReference type="ChEBI" id="CHEBI:29035"/>
    </cofactor>
</comment>
<dbReference type="Pfam" id="PF16582">
    <property type="entry name" value="TPP_enzyme_M_2"/>
    <property type="match status" value="1"/>
</dbReference>
<dbReference type="InterPro" id="IPR029061">
    <property type="entry name" value="THDP-binding"/>
</dbReference>
<dbReference type="RefSeq" id="WP_377966907.1">
    <property type="nucleotide sequence ID" value="NZ_JBHZOL010000093.1"/>
</dbReference>
<evidence type="ECO:0000256" key="5">
    <source>
        <dbReference type="ARBA" id="ARBA00023211"/>
    </source>
</evidence>
<feature type="domain" description="Thiamine pyrophosphate enzyme N-terminal TPP-binding" evidence="8">
    <location>
        <begin position="14"/>
        <end position="126"/>
    </location>
</feature>
<evidence type="ECO:0000256" key="3">
    <source>
        <dbReference type="ARBA" id="ARBA00022842"/>
    </source>
</evidence>
<dbReference type="PANTHER" id="PTHR42916">
    <property type="entry name" value="2-SUCCINYL-5-ENOLPYRUVYL-6-HYDROXY-3-CYCLOHEXENE-1-CARBOXYLATE SYNTHASE"/>
    <property type="match status" value="1"/>
</dbReference>
<evidence type="ECO:0000259" key="7">
    <source>
        <dbReference type="Pfam" id="PF02775"/>
    </source>
</evidence>
<dbReference type="InterPro" id="IPR004433">
    <property type="entry name" value="MenaQ_synth_MenD"/>
</dbReference>
<keyword evidence="5 6" id="KW-0464">Manganese</keyword>
<evidence type="ECO:0000256" key="6">
    <source>
        <dbReference type="HAMAP-Rule" id="MF_01659"/>
    </source>
</evidence>
<comment type="pathway">
    <text evidence="6">Quinol/quinone metabolism; 1,4-dihydroxy-2-naphthoate biosynthesis; 1,4-dihydroxy-2-naphthoate from chorismate: step 2/7.</text>
</comment>
<dbReference type="NCBIfam" id="TIGR00173">
    <property type="entry name" value="menD"/>
    <property type="match status" value="1"/>
</dbReference>
<name>A0ABW6IHY3_9CYAN</name>
<feature type="domain" description="Thiamine pyrophosphate enzyme TPP-binding" evidence="7">
    <location>
        <begin position="451"/>
        <end position="554"/>
    </location>
</feature>
<evidence type="ECO:0000256" key="4">
    <source>
        <dbReference type="ARBA" id="ARBA00023052"/>
    </source>
</evidence>
<evidence type="ECO:0000259" key="8">
    <source>
        <dbReference type="Pfam" id="PF02776"/>
    </source>
</evidence>
<comment type="function">
    <text evidence="6">Catalyzes the thiamine diphosphate-dependent decarboxylation of 2-oxoglutarate and the subsequent addition of the resulting succinic semialdehyde-thiamine pyrophosphate anion to isochorismate to yield 2-succinyl-5-enolpyruvyl-6-hydroxy-3-cyclohexene-1-carboxylate (SEPHCHC).</text>
</comment>
<dbReference type="PIRSF" id="PIRSF004983">
    <property type="entry name" value="MenD"/>
    <property type="match status" value="1"/>
</dbReference>
<dbReference type="SUPFAM" id="SSF52518">
    <property type="entry name" value="Thiamin diphosphate-binding fold (THDP-binding)"/>
    <property type="match status" value="2"/>
</dbReference>
<comment type="similarity">
    <text evidence="6">Belongs to the TPP enzyme family. MenD subfamily.</text>
</comment>
<evidence type="ECO:0000313" key="10">
    <source>
        <dbReference type="EMBL" id="MFE4107823.1"/>
    </source>
</evidence>
<dbReference type="Gene3D" id="3.40.50.1220">
    <property type="entry name" value="TPP-binding domain"/>
    <property type="match status" value="1"/>
</dbReference>
<comment type="subunit">
    <text evidence="6">Homodimer.</text>
</comment>
<dbReference type="EC" id="2.2.1.9" evidence="6"/>